<evidence type="ECO:0000259" key="1">
    <source>
        <dbReference type="Pfam" id="PF06985"/>
    </source>
</evidence>
<dbReference type="AlphaFoldDB" id="A0A6A6B8Z7"/>
<dbReference type="InterPro" id="IPR010730">
    <property type="entry name" value="HET"/>
</dbReference>
<evidence type="ECO:0000313" key="2">
    <source>
        <dbReference type="EMBL" id="KAF2140436.1"/>
    </source>
</evidence>
<proteinExistence type="predicted"/>
<protein>
    <recommendedName>
        <fullName evidence="1">Heterokaryon incompatibility domain-containing protein</fullName>
    </recommendedName>
</protein>
<sequence length="768" mass="87413">MSQHAAYLQNMKCDSVDTGSRYRHTLVFDGSVRLETRQMMVEESSDQPVKENFVDKLMLMVTWERVKTWIKQCEDKHATCNDQFTDLKVPKDLLLIDIQRKKLVQKDPQSRYIALSYVWGKNPTGEIATSFTKKDLMKDGGIIFSKLSPTIRDAIKACQELGEQYLWVDRLCIVQDDEVGKQHQINSMHKIFGTAKLVLVVTHGDMNNGIPGIRPAADGVQGGTIDGVTFLNSPMDPEHVLLDSPWLTRAWTHQEAIFSKRSLFFTPLGVFFKCPGPNHDYTFGITDGPANLNRLHLYDTVDALRQDTLINWGNHLEGYSQRHLSHASDIYNAFSGISHALYPEDDSMLFGLPRIDFDEALHWDFETKRGLKTWIRRPLKIAKVLLPSWSWASVEGPVSMRTIKSDWDLSVIREHITLTEWSYQEEVPNSGCCKGENLKWESVYPNRRDEMQYKPENQNLARCLEAENEFQEDENEWREEPGEASTPGETEVLNILYGKSVQMQFAVAWRQGCIEADWPFRNLGDDFAKLAITMDSRYPSLINMRSEVLLQYGNSSVNLSPCVKDDEEELMALGMYGEFHRGILRGRGQTASFAAKLQTDRGPYGEHVVLNVLNKQNTKTVGVVSSIEPMFSADTLLALRRKGTISCELLTLSLYDGSEKCKDLHDFNTDVSKGSRRSQFKRDLGDPPSPYELFGSDYVSRQRLKPLFGPKGLDWTFFDREAHSVGIPVVGVMVIAWNGPIAHRIGIGWVLLTAWVKAKRAFKTIYLE</sequence>
<evidence type="ECO:0000313" key="3">
    <source>
        <dbReference type="Proteomes" id="UP000799438"/>
    </source>
</evidence>
<name>A0A6A6B8Z7_9PEZI</name>
<gene>
    <name evidence="2" type="ORF">K452DRAFT_46579</name>
</gene>
<feature type="domain" description="Heterokaryon incompatibility" evidence="1">
    <location>
        <begin position="112"/>
        <end position="255"/>
    </location>
</feature>
<dbReference type="PANTHER" id="PTHR33112">
    <property type="entry name" value="DOMAIN PROTEIN, PUTATIVE-RELATED"/>
    <property type="match status" value="1"/>
</dbReference>
<organism evidence="2 3">
    <name type="scientific">Aplosporella prunicola CBS 121167</name>
    <dbReference type="NCBI Taxonomy" id="1176127"/>
    <lineage>
        <taxon>Eukaryota</taxon>
        <taxon>Fungi</taxon>
        <taxon>Dikarya</taxon>
        <taxon>Ascomycota</taxon>
        <taxon>Pezizomycotina</taxon>
        <taxon>Dothideomycetes</taxon>
        <taxon>Dothideomycetes incertae sedis</taxon>
        <taxon>Botryosphaeriales</taxon>
        <taxon>Aplosporellaceae</taxon>
        <taxon>Aplosporella</taxon>
    </lineage>
</organism>
<dbReference type="Pfam" id="PF06985">
    <property type="entry name" value="HET"/>
    <property type="match status" value="1"/>
</dbReference>
<dbReference type="Proteomes" id="UP000799438">
    <property type="component" value="Unassembled WGS sequence"/>
</dbReference>
<keyword evidence="3" id="KW-1185">Reference proteome</keyword>
<dbReference type="GeneID" id="54304210"/>
<reference evidence="2" key="1">
    <citation type="journal article" date="2020" name="Stud. Mycol.">
        <title>101 Dothideomycetes genomes: a test case for predicting lifestyles and emergence of pathogens.</title>
        <authorList>
            <person name="Haridas S."/>
            <person name="Albert R."/>
            <person name="Binder M."/>
            <person name="Bloem J."/>
            <person name="Labutti K."/>
            <person name="Salamov A."/>
            <person name="Andreopoulos B."/>
            <person name="Baker S."/>
            <person name="Barry K."/>
            <person name="Bills G."/>
            <person name="Bluhm B."/>
            <person name="Cannon C."/>
            <person name="Castanera R."/>
            <person name="Culley D."/>
            <person name="Daum C."/>
            <person name="Ezra D."/>
            <person name="Gonzalez J."/>
            <person name="Henrissat B."/>
            <person name="Kuo A."/>
            <person name="Liang C."/>
            <person name="Lipzen A."/>
            <person name="Lutzoni F."/>
            <person name="Magnuson J."/>
            <person name="Mondo S."/>
            <person name="Nolan M."/>
            <person name="Ohm R."/>
            <person name="Pangilinan J."/>
            <person name="Park H.-J."/>
            <person name="Ramirez L."/>
            <person name="Alfaro M."/>
            <person name="Sun H."/>
            <person name="Tritt A."/>
            <person name="Yoshinaga Y."/>
            <person name="Zwiers L.-H."/>
            <person name="Turgeon B."/>
            <person name="Goodwin S."/>
            <person name="Spatafora J."/>
            <person name="Crous P."/>
            <person name="Grigoriev I."/>
        </authorList>
    </citation>
    <scope>NUCLEOTIDE SEQUENCE</scope>
    <source>
        <strain evidence="2">CBS 121167</strain>
    </source>
</reference>
<accession>A0A6A6B8Z7</accession>
<dbReference type="PANTHER" id="PTHR33112:SF16">
    <property type="entry name" value="HETEROKARYON INCOMPATIBILITY DOMAIN-CONTAINING PROTEIN"/>
    <property type="match status" value="1"/>
</dbReference>
<dbReference type="EMBL" id="ML995489">
    <property type="protein sequence ID" value="KAF2140436.1"/>
    <property type="molecule type" value="Genomic_DNA"/>
</dbReference>
<dbReference type="OrthoDB" id="5135333at2759"/>
<dbReference type="RefSeq" id="XP_033396149.1">
    <property type="nucleotide sequence ID" value="XM_033546703.1"/>
</dbReference>